<evidence type="ECO:0000256" key="1">
    <source>
        <dbReference type="ARBA" id="ARBA00006432"/>
    </source>
</evidence>
<sequence length="132" mass="14554">MGPQPGDTGEDLTVVCWYAAAYVQVWSLVCRGLCRRLLPWVLLHRRAGDHGVCLSETYGPFEIYSPSTVCACKPEWDQLPPETRAKLHCRQGVRYLALENLDLVDVKTMVPVPADGVTLGEIVMRGNGAIKG</sequence>
<proteinExistence type="inferred from homology"/>
<gene>
    <name evidence="3" type="ORF">J5N97_017853</name>
</gene>
<comment type="caution">
    <text evidence="3">The sequence shown here is derived from an EMBL/GenBank/DDBJ whole genome shotgun (WGS) entry which is preliminary data.</text>
</comment>
<reference evidence="3" key="1">
    <citation type="submission" date="2021-03" db="EMBL/GenBank/DDBJ databases">
        <authorList>
            <person name="Li Z."/>
            <person name="Yang C."/>
        </authorList>
    </citation>
    <scope>NUCLEOTIDE SEQUENCE</scope>
    <source>
        <strain evidence="3">Dzin_1.0</strain>
        <tissue evidence="3">Leaf</tissue>
    </source>
</reference>
<protein>
    <submittedName>
        <fullName evidence="3">Uncharacterized protein</fullName>
    </submittedName>
</protein>
<dbReference type="OrthoDB" id="10253115at2759"/>
<keyword evidence="2" id="KW-0436">Ligase</keyword>
<comment type="similarity">
    <text evidence="1">Belongs to the ATP-dependent AMP-binding enzyme family.</text>
</comment>
<dbReference type="AlphaFoldDB" id="A0A9D5HGX9"/>
<evidence type="ECO:0000256" key="2">
    <source>
        <dbReference type="ARBA" id="ARBA00022598"/>
    </source>
</evidence>
<dbReference type="EMBL" id="JAGGNH010000004">
    <property type="protein sequence ID" value="KAJ0975888.1"/>
    <property type="molecule type" value="Genomic_DNA"/>
</dbReference>
<dbReference type="SUPFAM" id="SSF56801">
    <property type="entry name" value="Acetyl-CoA synthetase-like"/>
    <property type="match status" value="1"/>
</dbReference>
<reference evidence="3" key="2">
    <citation type="journal article" date="2022" name="Hortic Res">
        <title>The genome of Dioscorea zingiberensis sheds light on the biosynthesis, origin and evolution of the medicinally important diosgenin saponins.</title>
        <authorList>
            <person name="Li Y."/>
            <person name="Tan C."/>
            <person name="Li Z."/>
            <person name="Guo J."/>
            <person name="Li S."/>
            <person name="Chen X."/>
            <person name="Wang C."/>
            <person name="Dai X."/>
            <person name="Yang H."/>
            <person name="Song W."/>
            <person name="Hou L."/>
            <person name="Xu J."/>
            <person name="Tong Z."/>
            <person name="Xu A."/>
            <person name="Yuan X."/>
            <person name="Wang W."/>
            <person name="Yang Q."/>
            <person name="Chen L."/>
            <person name="Sun Z."/>
            <person name="Wang K."/>
            <person name="Pan B."/>
            <person name="Chen J."/>
            <person name="Bao Y."/>
            <person name="Liu F."/>
            <person name="Qi X."/>
            <person name="Gang D.R."/>
            <person name="Wen J."/>
            <person name="Li J."/>
        </authorList>
    </citation>
    <scope>NUCLEOTIDE SEQUENCE</scope>
    <source>
        <strain evidence="3">Dzin_1.0</strain>
    </source>
</reference>
<evidence type="ECO:0000313" key="3">
    <source>
        <dbReference type="EMBL" id="KAJ0975888.1"/>
    </source>
</evidence>
<dbReference type="PANTHER" id="PTHR43859">
    <property type="entry name" value="ACYL-ACTIVATING ENZYME"/>
    <property type="match status" value="1"/>
</dbReference>
<keyword evidence="4" id="KW-1185">Reference proteome</keyword>
<dbReference type="InterPro" id="IPR042099">
    <property type="entry name" value="ANL_N_sf"/>
</dbReference>
<dbReference type="Proteomes" id="UP001085076">
    <property type="component" value="Miscellaneous, Linkage group lg04"/>
</dbReference>
<dbReference type="PANTHER" id="PTHR43859:SF7">
    <property type="entry name" value="ACETATE_BUTYRATE--COA LIGASE AAE7, PEROXISOMAL"/>
    <property type="match status" value="1"/>
</dbReference>
<evidence type="ECO:0000313" key="4">
    <source>
        <dbReference type="Proteomes" id="UP001085076"/>
    </source>
</evidence>
<organism evidence="3 4">
    <name type="scientific">Dioscorea zingiberensis</name>
    <dbReference type="NCBI Taxonomy" id="325984"/>
    <lineage>
        <taxon>Eukaryota</taxon>
        <taxon>Viridiplantae</taxon>
        <taxon>Streptophyta</taxon>
        <taxon>Embryophyta</taxon>
        <taxon>Tracheophyta</taxon>
        <taxon>Spermatophyta</taxon>
        <taxon>Magnoliopsida</taxon>
        <taxon>Liliopsida</taxon>
        <taxon>Dioscoreales</taxon>
        <taxon>Dioscoreaceae</taxon>
        <taxon>Dioscorea</taxon>
    </lineage>
</organism>
<dbReference type="Gene3D" id="3.40.50.12780">
    <property type="entry name" value="N-terminal domain of ligase-like"/>
    <property type="match status" value="1"/>
</dbReference>
<dbReference type="GO" id="GO:0016874">
    <property type="term" value="F:ligase activity"/>
    <property type="evidence" value="ECO:0007669"/>
    <property type="project" value="UniProtKB-KW"/>
</dbReference>
<name>A0A9D5HGX9_9LILI</name>
<accession>A0A9D5HGX9</accession>